<keyword evidence="2" id="KW-1185">Reference proteome</keyword>
<evidence type="ECO:0000313" key="2">
    <source>
        <dbReference type="Proteomes" id="UP001500449"/>
    </source>
</evidence>
<reference evidence="1 2" key="1">
    <citation type="journal article" date="2019" name="Int. J. Syst. Evol. Microbiol.">
        <title>The Global Catalogue of Microorganisms (GCM) 10K type strain sequencing project: providing services to taxonomists for standard genome sequencing and annotation.</title>
        <authorList>
            <consortium name="The Broad Institute Genomics Platform"/>
            <consortium name="The Broad Institute Genome Sequencing Center for Infectious Disease"/>
            <person name="Wu L."/>
            <person name="Ma J."/>
        </authorList>
    </citation>
    <scope>NUCLEOTIDE SEQUENCE [LARGE SCALE GENOMIC DNA]</scope>
    <source>
        <strain evidence="1 2">JCM 16009</strain>
    </source>
</reference>
<dbReference type="EMBL" id="BAAAQK010000005">
    <property type="protein sequence ID" value="GAA1840921.1"/>
    <property type="molecule type" value="Genomic_DNA"/>
</dbReference>
<sequence>MPDAVKRNFAGILGSVPTEQEYDRLAAAGILEVLDQEHAVTVAELDARLSERYFERSSGNIDPHHVTRALGTLLASGVLIRDATPSRGTHNVDTIQPADKGRRATKIAQAARRKRLLAARYNGWAQGTRRHPNGLIGPAGERAVRAAILDSQALVPATTGAGEVSNLLGVELPGAADSGGFLVPLVSGIPGPTVTVLIEVKNIRSWIYPSAAELYQLLHKATVLQQARPDSPIVPVLVCRRAHHTTFKMARQLGFFVIPMSRQFAGEVDEEDVAEIRTELHFQDLVRGADASQRVADRLRKTLPENATSFAATWRTTALDVDLTTTLGALRRNELKPWERQRLVGDLRDTAMELGLDGGW</sequence>
<comment type="caution">
    <text evidence="1">The sequence shown here is derived from an EMBL/GenBank/DDBJ whole genome shotgun (WGS) entry which is preliminary data.</text>
</comment>
<evidence type="ECO:0000313" key="1">
    <source>
        <dbReference type="EMBL" id="GAA1840921.1"/>
    </source>
</evidence>
<accession>A0ABN2MW23</accession>
<protein>
    <submittedName>
        <fullName evidence="1">Uncharacterized protein</fullName>
    </submittedName>
</protein>
<dbReference type="Proteomes" id="UP001500449">
    <property type="component" value="Unassembled WGS sequence"/>
</dbReference>
<gene>
    <name evidence="1" type="ORF">GCM10009836_20320</name>
</gene>
<proteinExistence type="predicted"/>
<name>A0ABN2MW23_9PSEU</name>
<organism evidence="1 2">
    <name type="scientific">Pseudonocardia ailaonensis</name>
    <dbReference type="NCBI Taxonomy" id="367279"/>
    <lineage>
        <taxon>Bacteria</taxon>
        <taxon>Bacillati</taxon>
        <taxon>Actinomycetota</taxon>
        <taxon>Actinomycetes</taxon>
        <taxon>Pseudonocardiales</taxon>
        <taxon>Pseudonocardiaceae</taxon>
        <taxon>Pseudonocardia</taxon>
    </lineage>
</organism>